<feature type="region of interest" description="Disordered" evidence="13">
    <location>
        <begin position="111"/>
        <end position="178"/>
    </location>
</feature>
<proteinExistence type="inferred from homology"/>
<keyword evidence="10 12" id="KW-0687">Ribonucleoprotein</keyword>
<dbReference type="Pfam" id="PF00937">
    <property type="entry name" value="CoV_nucleocap"/>
    <property type="match status" value="1"/>
</dbReference>
<keyword evidence="9" id="KW-0804">Transcription</keyword>
<dbReference type="InterPro" id="IPR044345">
    <property type="entry name" value="N_prot_N_CoV"/>
</dbReference>
<feature type="domain" description="CoV N CTD" evidence="15">
    <location>
        <begin position="236"/>
        <end position="352"/>
    </location>
</feature>
<dbReference type="InterPro" id="IPR042548">
    <property type="entry name" value="NCAP_aCoV"/>
</dbReference>
<organism evidence="16">
    <name type="scientific">Human coronavirus 229E</name>
    <name type="common">HCoV-229E</name>
    <dbReference type="NCBI Taxonomy" id="11137"/>
    <lineage>
        <taxon>Viruses</taxon>
        <taxon>Riboviria</taxon>
        <taxon>Orthornavirae</taxon>
        <taxon>Pisuviricota</taxon>
        <taxon>Pisoniviricetes</taxon>
        <taxon>Nidovirales</taxon>
        <taxon>Cornidovirineae</taxon>
        <taxon>Coronaviridae</taxon>
        <taxon>Orthocoronavirinae</taxon>
        <taxon>Alphacoronavirus</taxon>
        <taxon>Duvinacovirus</taxon>
        <taxon>Alphacoronavirus chicagoense</taxon>
    </lineage>
</organism>
<evidence type="ECO:0000256" key="12">
    <source>
        <dbReference type="PROSITE-ProRule" id="PRU01276"/>
    </source>
</evidence>
<dbReference type="InterPro" id="IPR037179">
    <property type="entry name" value="Nucleocapsid_C"/>
</dbReference>
<feature type="compositionally biased region" description="Basic and acidic residues" evidence="13">
    <location>
        <begin position="236"/>
        <end position="246"/>
    </location>
</feature>
<feature type="domain" description="CoV N NTD" evidence="14">
    <location>
        <begin position="20"/>
        <end position="141"/>
    </location>
</feature>
<evidence type="ECO:0000256" key="4">
    <source>
        <dbReference type="ARBA" id="ARBA00022812"/>
    </source>
</evidence>
<evidence type="ECO:0000256" key="2">
    <source>
        <dbReference type="ARBA" id="ARBA00022553"/>
    </source>
</evidence>
<protein>
    <recommendedName>
        <fullName evidence="11">Nucleoprotein</fullName>
    </recommendedName>
</protein>
<keyword evidence="8 11" id="KW-0543">Viral nucleoprotein</keyword>
<evidence type="ECO:0000256" key="1">
    <source>
        <dbReference type="ARBA" id="ARBA00004340"/>
    </source>
</evidence>
<dbReference type="EMBL" id="MT797738">
    <property type="protein sequence ID" value="QNT54782.1"/>
    <property type="molecule type" value="Genomic_RNA"/>
</dbReference>
<feature type="region of interest" description="Disordered" evidence="13">
    <location>
        <begin position="194"/>
        <end position="264"/>
    </location>
</feature>
<evidence type="ECO:0000256" key="10">
    <source>
        <dbReference type="ARBA" id="ARBA00023274"/>
    </source>
</evidence>
<keyword evidence="6 11" id="KW-0694">RNA-binding</keyword>
<organismHost>
    <name type="scientific">Homo sapiens</name>
    <name type="common">Human</name>
    <dbReference type="NCBI Taxonomy" id="9606"/>
</organismHost>
<keyword evidence="4" id="KW-1040">Host Golgi apparatus</keyword>
<evidence type="ECO:0000256" key="9">
    <source>
        <dbReference type="ARBA" id="ARBA00023163"/>
    </source>
</evidence>
<accession>A0A7S6KUT7</accession>
<sequence length="389" mass="43530">MATVKWADASEPQRGRQGRIPYSLYSPLLVDSEQPWKVIPRNLVPINKKDKNKLIGYWNVQKRFRTRKGKRVDLSPKLHFYYLGTGPHKDAKFRERVEGVVWVAVDGAKTEPTGYGVRRKNSEPEIPHFNQKLPNGVTVVEEPDSRAPSRSQSRSQSRSRGESKSQSRNPSSDRNHNSQDDIMKAVAAALKSLGFDKPQEKDKKSAKTGTPKPSRNQSPASSQSVAKILARSQSSETKEQKHEMQKPRWKRQPNDDVTSNVTQCFGPRDLDHNFGSAGVVANGVKAKGYPQFAELVPSTAAMLFDSHIVSKESGNTVVLTFTTRVTVPKDHPHLGKFLEELNAFTREMQQQPLLNPSALEFNPSQTSPATVEPVRDEVSIETDIIDEVN</sequence>
<keyword evidence="7" id="KW-0805">Transcription regulation</keyword>
<dbReference type="PROSITE" id="PS51929">
    <property type="entry name" value="COV_N_CTD"/>
    <property type="match status" value="1"/>
</dbReference>
<dbReference type="SUPFAM" id="SSF110304">
    <property type="entry name" value="Coronavirus RNA-binding domain"/>
    <property type="match status" value="1"/>
</dbReference>
<evidence type="ECO:0000313" key="16">
    <source>
        <dbReference type="EMBL" id="QNT54782.1"/>
    </source>
</evidence>
<evidence type="ECO:0000256" key="7">
    <source>
        <dbReference type="ARBA" id="ARBA00023015"/>
    </source>
</evidence>
<evidence type="ECO:0000256" key="8">
    <source>
        <dbReference type="ARBA" id="ARBA00023086"/>
    </source>
</evidence>
<feature type="compositionally biased region" description="Basic and acidic residues" evidence="13">
    <location>
        <begin position="159"/>
        <end position="178"/>
    </location>
</feature>
<dbReference type="GO" id="GO:1990904">
    <property type="term" value="C:ribonucleoprotein complex"/>
    <property type="evidence" value="ECO:0007669"/>
    <property type="project" value="UniProtKB-KW"/>
</dbReference>
<dbReference type="CDD" id="cd21595">
    <property type="entry name" value="CoV_N-CTD"/>
    <property type="match status" value="1"/>
</dbReference>
<feature type="compositionally biased region" description="Polar residues" evidence="13">
    <location>
        <begin position="207"/>
        <end position="235"/>
    </location>
</feature>
<evidence type="ECO:0000256" key="13">
    <source>
        <dbReference type="SAM" id="MobiDB-lite"/>
    </source>
</evidence>
<dbReference type="CDD" id="cd21554">
    <property type="entry name" value="CoV_N-NTD"/>
    <property type="match status" value="1"/>
</dbReference>
<evidence type="ECO:0000259" key="14">
    <source>
        <dbReference type="PROSITE" id="PS51928"/>
    </source>
</evidence>
<dbReference type="SUPFAM" id="SSF103068">
    <property type="entry name" value="Nucleocapsid protein dimerization domain"/>
    <property type="match status" value="1"/>
</dbReference>
<dbReference type="InterPro" id="IPR044344">
    <property type="entry name" value="N_prot_C_CoV"/>
</dbReference>
<dbReference type="HAMAP" id="MF_04095">
    <property type="entry name" value="ALPHA_CORONA_NCAP"/>
    <property type="match status" value="1"/>
</dbReference>
<evidence type="ECO:0000259" key="15">
    <source>
        <dbReference type="PROSITE" id="PS51929"/>
    </source>
</evidence>
<dbReference type="GO" id="GO:0043657">
    <property type="term" value="C:host cell"/>
    <property type="evidence" value="ECO:0007669"/>
    <property type="project" value="UniProtKB-SubCell"/>
</dbReference>
<dbReference type="PROSITE" id="PS51928">
    <property type="entry name" value="COV_N_NTD"/>
    <property type="match status" value="1"/>
</dbReference>
<dbReference type="InterPro" id="IPR001218">
    <property type="entry name" value="Nucleocap_CoV"/>
</dbReference>
<reference evidence="16" key="1">
    <citation type="journal article" date="2021" name="MSphere">
        <title>Molecular Evolution of Human Coronavirus 229E in Hong Kong and a Fatal COVID-19 Case Involving Coinfection with a Novel Human Coronavirus 229E Genogroup.</title>
        <authorList>
            <person name="Lau S.K.P."/>
            <person name="Lung D.C."/>
            <person name="Wong E.Y.M."/>
            <person name="Aw-Yong K.L."/>
            <person name="Wong A.C.P."/>
            <person name="Luk H.K.H."/>
            <person name="Li K.S.M."/>
            <person name="Fung J."/>
            <person name="Chan T.T.Y."/>
            <person name="Tang J.Y.M."/>
            <person name="Zhu L."/>
            <person name="Yip C.C.Y."/>
            <person name="Wong S.C.Y."/>
            <person name="Lee R.A."/>
            <person name="Tsang O.T.Y."/>
            <person name="Yuen K.Y."/>
            <person name="Woo P.C.Y."/>
        </authorList>
    </citation>
    <scope>NUCLEOTIDE SEQUENCE</scope>
    <source>
        <strain evidence="16">HK05-22</strain>
    </source>
</reference>
<keyword evidence="5 11" id="KW-0946">Virion</keyword>
<evidence type="ECO:0000256" key="11">
    <source>
        <dbReference type="PIRNR" id="PIRNR003888"/>
    </source>
</evidence>
<dbReference type="GO" id="GO:0019013">
    <property type="term" value="C:viral nucleocapsid"/>
    <property type="evidence" value="ECO:0007669"/>
    <property type="project" value="UniProtKB-UniRule"/>
</dbReference>
<dbReference type="GO" id="GO:0003723">
    <property type="term" value="F:RNA binding"/>
    <property type="evidence" value="ECO:0007669"/>
    <property type="project" value="UniProtKB-UniRule"/>
</dbReference>
<dbReference type="InterPro" id="IPR037195">
    <property type="entry name" value="Nucleocapsid_N"/>
</dbReference>
<evidence type="ECO:0000256" key="3">
    <source>
        <dbReference type="ARBA" id="ARBA00022765"/>
    </source>
</evidence>
<comment type="subcellular location">
    <subcellularLocation>
        <location evidence="1">Host cell</location>
    </subcellularLocation>
    <subcellularLocation>
        <location evidence="11">Virion</location>
    </subcellularLocation>
    <text evidence="11">Located inside the virion, complexed with the viral RNA. Probably associates with ER-derived membranes where it participates in viral RNA synthesis and virus budding.</text>
</comment>
<evidence type="ECO:0000256" key="5">
    <source>
        <dbReference type="ARBA" id="ARBA00022844"/>
    </source>
</evidence>
<feature type="compositionally biased region" description="Low complexity" evidence="13">
    <location>
        <begin position="146"/>
        <end position="158"/>
    </location>
</feature>
<keyword evidence="3" id="KW-0013">ADP-ribosylation</keyword>
<gene>
    <name evidence="16" type="primary">N</name>
</gene>
<dbReference type="PIRSF" id="PIRSF003888">
    <property type="entry name" value="Corona_nucleocap"/>
    <property type="match status" value="1"/>
</dbReference>
<keyword evidence="2" id="KW-0597">Phosphoprotein</keyword>
<name>A0A7S6KUT7_CVH22</name>
<evidence type="ECO:0000256" key="6">
    <source>
        <dbReference type="ARBA" id="ARBA00022884"/>
    </source>
</evidence>
<comment type="function">
    <text evidence="11">Packages the positive strand viral genome RNA into a helical ribonucleocapsid (RNP) and plays a fundamental role during virion assembly through its interactions with the viral genome and membrane protein M. Plays an important role in enhancing the efficiency of subgenomic viral RNA transcription as well as viral replication.</text>
</comment>